<evidence type="ECO:0000256" key="5">
    <source>
        <dbReference type="ARBA" id="ARBA00022989"/>
    </source>
</evidence>
<keyword evidence="11" id="KW-1185">Reference proteome</keyword>
<dbReference type="STRING" id="529884.Rhola_00010880"/>
<dbReference type="GO" id="GO:0016872">
    <property type="term" value="F:intramolecular lyase activity"/>
    <property type="evidence" value="ECO:0007669"/>
    <property type="project" value="InterPro"/>
</dbReference>
<feature type="domain" description="Lycopene cyclase" evidence="9">
    <location>
        <begin position="9"/>
        <end position="100"/>
    </location>
</feature>
<keyword evidence="7" id="KW-0413">Isomerase</keyword>
<proteinExistence type="predicted"/>
<evidence type="ECO:0000313" key="11">
    <source>
        <dbReference type="Proteomes" id="UP000067708"/>
    </source>
</evidence>
<evidence type="ECO:0000256" key="1">
    <source>
        <dbReference type="ARBA" id="ARBA00004141"/>
    </source>
</evidence>
<dbReference type="NCBIfam" id="TIGR03462">
    <property type="entry name" value="CarR_dom_SF"/>
    <property type="match status" value="1"/>
</dbReference>
<keyword evidence="4" id="KW-0125">Carotenoid biosynthesis</keyword>
<name>A0A060JH58_9MICO</name>
<evidence type="ECO:0000256" key="8">
    <source>
        <dbReference type="SAM" id="Phobius"/>
    </source>
</evidence>
<evidence type="ECO:0000256" key="4">
    <source>
        <dbReference type="ARBA" id="ARBA00022746"/>
    </source>
</evidence>
<comment type="subcellular location">
    <subcellularLocation>
        <location evidence="1">Membrane</location>
        <topology evidence="1">Multi-pass membrane protein</topology>
    </subcellularLocation>
</comment>
<dbReference type="eggNOG" id="COG3266">
    <property type="taxonomic scope" value="Bacteria"/>
</dbReference>
<evidence type="ECO:0000256" key="6">
    <source>
        <dbReference type="ARBA" id="ARBA00023136"/>
    </source>
</evidence>
<feature type="transmembrane region" description="Helical" evidence="8">
    <location>
        <begin position="6"/>
        <end position="26"/>
    </location>
</feature>
<accession>A0A060JH58</accession>
<keyword evidence="6 8" id="KW-0472">Membrane</keyword>
<dbReference type="OrthoDB" id="4774157at2"/>
<protein>
    <submittedName>
        <fullName evidence="10">Lycopene cyclase domain</fullName>
    </submittedName>
</protein>
<dbReference type="EMBL" id="CP007490">
    <property type="protein sequence ID" value="AIC47882.1"/>
    <property type="molecule type" value="Genomic_DNA"/>
</dbReference>
<reference evidence="10 11" key="1">
    <citation type="journal article" date="2014" name="Int. J. Syst. Evol. Microbiol.">
        <title>Rhodoluna lacicola gen. nov., sp. nov., a planktonic freshwater bacterium with stream-lined genome.</title>
        <authorList>
            <person name="Hahn M."/>
            <person name="Schmidt J."/>
            <person name="Taipale S.J."/>
            <person name="Doolittle W.F."/>
            <person name="Koll U."/>
        </authorList>
    </citation>
    <scope>NUCLEOTIDE SEQUENCE [LARGE SCALE GENOMIC DNA]</scope>
    <source>
        <strain evidence="10 11">MWH-Ta8</strain>
    </source>
</reference>
<dbReference type="GO" id="GO:0016020">
    <property type="term" value="C:membrane"/>
    <property type="evidence" value="ECO:0007669"/>
    <property type="project" value="UniProtKB-SubCell"/>
</dbReference>
<dbReference type="GO" id="GO:0045436">
    <property type="term" value="F:lycopene beta cyclase activity"/>
    <property type="evidence" value="ECO:0007669"/>
    <property type="project" value="UniProtKB-ARBA"/>
</dbReference>
<sequence>MEGAQVSLIYLASLLVSIAGLAALDFRHGLAIAKSKKYIWLILIPVVFFLTWDLAGIASGIFFRGDATHLTGILLAHELPLEELFFLILLSYSSLLLLKAFTRMEKRK</sequence>
<organism evidence="10 11">
    <name type="scientific">Rhodoluna lacicola</name>
    <dbReference type="NCBI Taxonomy" id="529884"/>
    <lineage>
        <taxon>Bacteria</taxon>
        <taxon>Bacillati</taxon>
        <taxon>Actinomycetota</taxon>
        <taxon>Actinomycetes</taxon>
        <taxon>Micrococcales</taxon>
        <taxon>Microbacteriaceae</taxon>
        <taxon>Luna cluster</taxon>
        <taxon>Luna-1 subcluster</taxon>
        <taxon>Rhodoluna</taxon>
    </lineage>
</organism>
<feature type="transmembrane region" description="Helical" evidence="8">
    <location>
        <begin position="84"/>
        <end position="102"/>
    </location>
</feature>
<evidence type="ECO:0000256" key="3">
    <source>
        <dbReference type="ARBA" id="ARBA00022692"/>
    </source>
</evidence>
<feature type="transmembrane region" description="Helical" evidence="8">
    <location>
        <begin position="38"/>
        <end position="64"/>
    </location>
</feature>
<dbReference type="InterPro" id="IPR017825">
    <property type="entry name" value="Lycopene_cyclase_dom"/>
</dbReference>
<dbReference type="Proteomes" id="UP000067708">
    <property type="component" value="Chromosome"/>
</dbReference>
<dbReference type="AlphaFoldDB" id="A0A060JH58"/>
<evidence type="ECO:0000256" key="2">
    <source>
        <dbReference type="ARBA" id="ARBA00004829"/>
    </source>
</evidence>
<evidence type="ECO:0000259" key="9">
    <source>
        <dbReference type="Pfam" id="PF18916"/>
    </source>
</evidence>
<evidence type="ECO:0000256" key="7">
    <source>
        <dbReference type="ARBA" id="ARBA00023235"/>
    </source>
</evidence>
<evidence type="ECO:0000313" key="10">
    <source>
        <dbReference type="EMBL" id="AIC47882.1"/>
    </source>
</evidence>
<comment type="pathway">
    <text evidence="2">Carotenoid biosynthesis.</text>
</comment>
<dbReference type="KEGG" id="rla:Rhola_00010880"/>
<dbReference type="HOGENOM" id="CLU_157812_0_0_11"/>
<keyword evidence="5 8" id="KW-1133">Transmembrane helix</keyword>
<dbReference type="GO" id="GO:0016117">
    <property type="term" value="P:carotenoid biosynthetic process"/>
    <property type="evidence" value="ECO:0007669"/>
    <property type="project" value="UniProtKB-KW"/>
</dbReference>
<gene>
    <name evidence="10" type="ORF">Rhola_00010880</name>
</gene>
<keyword evidence="3 8" id="KW-0812">Transmembrane</keyword>
<dbReference type="Pfam" id="PF18916">
    <property type="entry name" value="Lycopene_cyc"/>
    <property type="match status" value="1"/>
</dbReference>